<feature type="transmembrane region" description="Helical" evidence="6">
    <location>
        <begin position="191"/>
        <end position="210"/>
    </location>
</feature>
<evidence type="ECO:0000256" key="1">
    <source>
        <dbReference type="ARBA" id="ARBA00004141"/>
    </source>
</evidence>
<evidence type="ECO:0000256" key="2">
    <source>
        <dbReference type="ARBA" id="ARBA00008803"/>
    </source>
</evidence>
<gene>
    <name evidence="7" type="ORF">DAPK24_007420</name>
</gene>
<comment type="caution">
    <text evidence="7">The sequence shown here is derived from an EMBL/GenBank/DDBJ whole genome shotgun (WGS) entry which is preliminary data.</text>
</comment>
<dbReference type="InterPro" id="IPR008010">
    <property type="entry name" value="Tatp1"/>
</dbReference>
<dbReference type="PANTHER" id="PTHR13317">
    <property type="entry name" value="TRANSMEMBRANE ANTERIOR POSTERIOR TRANSFORMATION PROTEIN 1 HOMOLOG"/>
    <property type="match status" value="1"/>
</dbReference>
<proteinExistence type="inferred from homology"/>
<feature type="transmembrane region" description="Helical" evidence="6">
    <location>
        <begin position="266"/>
        <end position="285"/>
    </location>
</feature>
<feature type="transmembrane region" description="Helical" evidence="6">
    <location>
        <begin position="387"/>
        <end position="405"/>
    </location>
</feature>
<dbReference type="Pfam" id="PF05346">
    <property type="entry name" value="DUF747"/>
    <property type="match status" value="1"/>
</dbReference>
<keyword evidence="8" id="KW-1185">Reference proteome</keyword>
<evidence type="ECO:0000313" key="7">
    <source>
        <dbReference type="EMBL" id="GMM44167.1"/>
    </source>
</evidence>
<feature type="transmembrane region" description="Helical" evidence="6">
    <location>
        <begin position="417"/>
        <end position="450"/>
    </location>
</feature>
<dbReference type="EMBL" id="BTGB01000001">
    <property type="protein sequence ID" value="GMM44167.1"/>
    <property type="molecule type" value="Genomic_DNA"/>
</dbReference>
<evidence type="ECO:0000256" key="5">
    <source>
        <dbReference type="ARBA" id="ARBA00023136"/>
    </source>
</evidence>
<dbReference type="GO" id="GO:0005789">
    <property type="term" value="C:endoplasmic reticulum membrane"/>
    <property type="evidence" value="ECO:0007669"/>
    <property type="project" value="TreeGrafter"/>
</dbReference>
<keyword evidence="3 6" id="KW-0812">Transmembrane</keyword>
<dbReference type="AlphaFoldDB" id="A0AAV5QZF7"/>
<evidence type="ECO:0000256" key="6">
    <source>
        <dbReference type="SAM" id="Phobius"/>
    </source>
</evidence>
<dbReference type="Proteomes" id="UP001378960">
    <property type="component" value="Unassembled WGS sequence"/>
</dbReference>
<keyword evidence="4 6" id="KW-1133">Transmembrane helix</keyword>
<evidence type="ECO:0000313" key="8">
    <source>
        <dbReference type="Proteomes" id="UP001378960"/>
    </source>
</evidence>
<evidence type="ECO:0000256" key="4">
    <source>
        <dbReference type="ARBA" id="ARBA00022989"/>
    </source>
</evidence>
<comment type="subcellular location">
    <subcellularLocation>
        <location evidence="1">Membrane</location>
        <topology evidence="1">Multi-pass membrane protein</topology>
    </subcellularLocation>
</comment>
<dbReference type="PANTHER" id="PTHR13317:SF4">
    <property type="entry name" value="TRANSMEMBRANE ANTERIOR POSTERIOR TRANSFORMATION PROTEIN 1 HOMOLOG"/>
    <property type="match status" value="1"/>
</dbReference>
<comment type="similarity">
    <text evidence="2">Belongs to the TAPT1 family.</text>
</comment>
<accession>A0AAV5QZF7</accession>
<evidence type="ECO:0000256" key="3">
    <source>
        <dbReference type="ARBA" id="ARBA00022692"/>
    </source>
</evidence>
<feature type="transmembrane region" description="Helical" evidence="6">
    <location>
        <begin position="315"/>
        <end position="336"/>
    </location>
</feature>
<reference evidence="7 8" key="1">
    <citation type="journal article" date="2023" name="Elife">
        <title>Identification of key yeast species and microbe-microbe interactions impacting larval growth of Drosophila in the wild.</title>
        <authorList>
            <person name="Mure A."/>
            <person name="Sugiura Y."/>
            <person name="Maeda R."/>
            <person name="Honda K."/>
            <person name="Sakurai N."/>
            <person name="Takahashi Y."/>
            <person name="Watada M."/>
            <person name="Katoh T."/>
            <person name="Gotoh A."/>
            <person name="Gotoh Y."/>
            <person name="Taniguchi I."/>
            <person name="Nakamura K."/>
            <person name="Hayashi T."/>
            <person name="Katayama T."/>
            <person name="Uemura T."/>
            <person name="Hattori Y."/>
        </authorList>
    </citation>
    <scope>NUCLEOTIDE SEQUENCE [LARGE SCALE GENOMIC DNA]</scope>
    <source>
        <strain evidence="7 8">PK-24</strain>
    </source>
</reference>
<feature type="transmembrane region" description="Helical" evidence="6">
    <location>
        <begin position="67"/>
        <end position="100"/>
    </location>
</feature>
<keyword evidence="5 6" id="KW-0472">Membrane</keyword>
<organism evidence="7 8">
    <name type="scientific">Pichia kluyveri</name>
    <name type="common">Yeast</name>
    <dbReference type="NCBI Taxonomy" id="36015"/>
    <lineage>
        <taxon>Eukaryota</taxon>
        <taxon>Fungi</taxon>
        <taxon>Dikarya</taxon>
        <taxon>Ascomycota</taxon>
        <taxon>Saccharomycotina</taxon>
        <taxon>Pichiomycetes</taxon>
        <taxon>Pichiales</taxon>
        <taxon>Pichiaceae</taxon>
        <taxon>Pichia</taxon>
    </lineage>
</organism>
<sequence>MGHKKKLHIDVSLNITTTKRTSLWKLLLHEFNISNNTNQKSNDSINNDNNIQLLFNYVKLPIHLEKFMIFGLIYTLVVFLKLLVIIPFRWIIHTLILIISTFTNKSKRIKLPKFNSISYKNDSIAVSNIIITLLLLKNIDTSRIYHNIRSGTAIKLYFMTQVLEIADRLLSASGIDILKSLFRVNIRKRKINFIFIYGLSIIYLYIHSYVLVYQVMALNVAINSYSNALLTLILSNQFSELKSAVFKRTEREGLFQISSSDLNERFLLLIMLIIISSRNFLQILINTSSTNDFFNNIKPNSWLTNITPWIMVDNWLGLLIGPSILVIGSELLVDWIKHSYIIRFNRIKPSIYDKYTKILSNDFINGLNGSSNQINDYPSLLTKRTGFPITTLLIVFCKLSVFPYIKHFTTNLLNNYSTIISSILILLLIFVLITLLIFIRLLLSIILLNWSKEILSKPILKNDYTLGEPNVNTSNISDVRKSLYNSEIETIPPTVEEKRLKKLSDRKVDADDSLSNVVRFEMADKRIW</sequence>
<protein>
    <submittedName>
        <fullName evidence="7">Emp65 protein</fullName>
    </submittedName>
</protein>
<name>A0AAV5QZF7_PICKL</name>